<evidence type="ECO:0000256" key="2">
    <source>
        <dbReference type="SAM" id="Phobius"/>
    </source>
</evidence>
<sequence>MSLAGNPGALAVRTDDLMRAASAISDAAHILQRLSVAGTAEAIDAVSDRGDDAARTVERAHARYADTADALAIYAVELQAAHNAADEADERMADARRRIDTAEELEESLRAQRVRAEADDDDPERAERLGDRAADATWERARAQSEYDDAWAAHCRAVDDHEAAAERAIVRIRHALEDTDDSVWDHLGAFAAGIGDFLASAGEWIMEVLKKTVDVLLAVLIAVAVVLAVILIIAIAVYIISAATGLVLATIAALIATLLIPGLEAERIRVAALLISMLVPLAGGLILWRILSDVMAPTPAVRHYVRDGSQDQLDAADLSDGLSLNRLSDFARAEGYSDAMGAADKTVVDIRQVVGPDGVPRWVVTLPSTQDWQALQGAMDEDAGATSFGDPGASNDVDSNIALMLTPELRTQYERAVLAAMDAAGISSTDEVMLVGFSQGGIMAGHLAANRGDEYNITAVLAYGAPIDAMNIPPTTTVLSIQHPEPVHQLDLTAPPAGRPHWTTIEAPTSTDPSKALTGAGAHDNRLYTETIDRLVADGTVSNDHFDSFMGDVSEHHRYEWKE</sequence>
<accession>A0A2U1SWK1</accession>
<reference evidence="4" key="1">
    <citation type="submission" date="2018-04" db="EMBL/GenBank/DDBJ databases">
        <authorList>
            <person name="Liu S."/>
            <person name="Wang Z."/>
            <person name="Li J."/>
        </authorList>
    </citation>
    <scope>NUCLEOTIDE SEQUENCE [LARGE SCALE GENOMIC DNA]</scope>
    <source>
        <strain evidence="4">S1194</strain>
    </source>
</reference>
<feature type="transmembrane region" description="Helical" evidence="2">
    <location>
        <begin position="270"/>
        <end position="291"/>
    </location>
</feature>
<evidence type="ECO:0000313" key="4">
    <source>
        <dbReference type="Proteomes" id="UP000244978"/>
    </source>
</evidence>
<dbReference type="EMBL" id="QEEX01000002">
    <property type="protein sequence ID" value="PWB95976.1"/>
    <property type="molecule type" value="Genomic_DNA"/>
</dbReference>
<keyword evidence="4" id="KW-1185">Reference proteome</keyword>
<dbReference type="AlphaFoldDB" id="A0A2U1SWK1"/>
<comment type="caution">
    <text evidence="3">The sequence shown here is derived from an EMBL/GenBank/DDBJ whole genome shotgun (WGS) entry which is preliminary data.</text>
</comment>
<feature type="transmembrane region" description="Helical" evidence="2">
    <location>
        <begin position="246"/>
        <end position="263"/>
    </location>
</feature>
<feature type="transmembrane region" description="Helical" evidence="2">
    <location>
        <begin position="215"/>
        <end position="240"/>
    </location>
</feature>
<keyword evidence="2" id="KW-0472">Membrane</keyword>
<proteinExistence type="predicted"/>
<protein>
    <submittedName>
        <fullName evidence="3">Uncharacterized protein</fullName>
    </submittedName>
</protein>
<keyword evidence="2" id="KW-1133">Transmembrane helix</keyword>
<dbReference type="InterPro" id="IPR029058">
    <property type="entry name" value="AB_hydrolase_fold"/>
</dbReference>
<organism evidence="3 4">
    <name type="scientific">Homoserinimonas hongtaonis</name>
    <dbReference type="NCBI Taxonomy" id="2079791"/>
    <lineage>
        <taxon>Bacteria</taxon>
        <taxon>Bacillati</taxon>
        <taxon>Actinomycetota</taxon>
        <taxon>Actinomycetes</taxon>
        <taxon>Micrococcales</taxon>
        <taxon>Microbacteriaceae</taxon>
        <taxon>Homoserinimonas</taxon>
    </lineage>
</organism>
<gene>
    <name evidence="3" type="ORF">DF220_11245</name>
</gene>
<evidence type="ECO:0000313" key="3">
    <source>
        <dbReference type="EMBL" id="PWB95976.1"/>
    </source>
</evidence>
<keyword evidence="2" id="KW-0812">Transmembrane</keyword>
<dbReference type="Gene3D" id="3.40.50.1820">
    <property type="entry name" value="alpha/beta hydrolase"/>
    <property type="match status" value="1"/>
</dbReference>
<dbReference type="RefSeq" id="WP_108998258.1">
    <property type="nucleotide sequence ID" value="NZ_QEEX01000002.1"/>
</dbReference>
<dbReference type="Proteomes" id="UP000244978">
    <property type="component" value="Unassembled WGS sequence"/>
</dbReference>
<name>A0A2U1SWK1_9MICO</name>
<dbReference type="SUPFAM" id="SSF53474">
    <property type="entry name" value="alpha/beta-Hydrolases"/>
    <property type="match status" value="1"/>
</dbReference>
<evidence type="ECO:0000256" key="1">
    <source>
        <dbReference type="SAM" id="MobiDB-lite"/>
    </source>
</evidence>
<feature type="compositionally biased region" description="Basic and acidic residues" evidence="1">
    <location>
        <begin position="108"/>
        <end position="117"/>
    </location>
</feature>
<feature type="region of interest" description="Disordered" evidence="1">
    <location>
        <begin position="108"/>
        <end position="129"/>
    </location>
</feature>